<evidence type="ECO:0000313" key="1">
    <source>
        <dbReference type="Proteomes" id="UP000790787"/>
    </source>
</evidence>
<evidence type="ECO:0000313" key="2">
    <source>
        <dbReference type="RefSeq" id="XP_075104407.1"/>
    </source>
</evidence>
<proteinExistence type="predicted"/>
<sequence length="243" mass="27416">MNCVSKELYSGIVYSSSASTVCLDLKERFDKIDCSRIFQIHKEIATIRQGTSSVSGYFSKLRLLWVEFDSLAPVLGCDCAKSREFVVFMEMLKLLQFLMGLNESYEQARSQLLMMVPVPTINKAYSMLMERESQRSMTNNLCTNEGGKLTALMTMKGGPGQMPRRNFNLYCDYCKMKGHTREGCYKLIGYPTDFKVKKKIGANVAAHNVTIEDHKRQDTGVGNINEADKCSPDDAVRGPYFTP</sequence>
<name>A0AC58U4K0_TOBAC</name>
<reference evidence="2" key="2">
    <citation type="submission" date="2025-08" db="UniProtKB">
        <authorList>
            <consortium name="RefSeq"/>
        </authorList>
    </citation>
    <scope>IDENTIFICATION</scope>
    <source>
        <tissue evidence="2">Leaf</tissue>
    </source>
</reference>
<reference evidence="1" key="1">
    <citation type="journal article" date="2014" name="Nat. Commun.">
        <title>The tobacco genome sequence and its comparison with those of tomato and potato.</title>
        <authorList>
            <person name="Sierro N."/>
            <person name="Battey J.N."/>
            <person name="Ouadi S."/>
            <person name="Bakaher N."/>
            <person name="Bovet L."/>
            <person name="Willig A."/>
            <person name="Goepfert S."/>
            <person name="Peitsch M.C."/>
            <person name="Ivanov N.V."/>
        </authorList>
    </citation>
    <scope>NUCLEOTIDE SEQUENCE [LARGE SCALE GENOMIC DNA]</scope>
</reference>
<keyword evidence="1" id="KW-1185">Reference proteome</keyword>
<dbReference type="RefSeq" id="XP_075104407.1">
    <property type="nucleotide sequence ID" value="XM_075248306.1"/>
</dbReference>
<accession>A0AC58U4K0</accession>
<protein>
    <submittedName>
        <fullName evidence="2">Uncharacterized protein LOC142178547</fullName>
    </submittedName>
</protein>
<organism evidence="1 2">
    <name type="scientific">Nicotiana tabacum</name>
    <name type="common">Common tobacco</name>
    <dbReference type="NCBI Taxonomy" id="4097"/>
    <lineage>
        <taxon>Eukaryota</taxon>
        <taxon>Viridiplantae</taxon>
        <taxon>Streptophyta</taxon>
        <taxon>Embryophyta</taxon>
        <taxon>Tracheophyta</taxon>
        <taxon>Spermatophyta</taxon>
        <taxon>Magnoliopsida</taxon>
        <taxon>eudicotyledons</taxon>
        <taxon>Gunneridae</taxon>
        <taxon>Pentapetalae</taxon>
        <taxon>asterids</taxon>
        <taxon>lamiids</taxon>
        <taxon>Solanales</taxon>
        <taxon>Solanaceae</taxon>
        <taxon>Nicotianoideae</taxon>
        <taxon>Nicotianeae</taxon>
        <taxon>Nicotiana</taxon>
    </lineage>
</organism>
<dbReference type="Proteomes" id="UP000790787">
    <property type="component" value="Chromosome 3"/>
</dbReference>
<gene>
    <name evidence="2" type="primary">LOC142178547</name>
</gene>